<keyword evidence="4" id="KW-1185">Reference proteome</keyword>
<dbReference type="RefSeq" id="XP_018336856.1">
    <property type="nucleotide sequence ID" value="XM_018481354.1"/>
</dbReference>
<gene>
    <name evidence="5 6 7 8" type="primary">LOC108745219</name>
</gene>
<reference evidence="5 6" key="1">
    <citation type="submission" date="2025-04" db="UniProtKB">
        <authorList>
            <consortium name="RefSeq"/>
        </authorList>
    </citation>
    <scope>IDENTIFICATION</scope>
    <source>
        <tissue evidence="5 6">Entire body</tissue>
    </source>
</reference>
<sequence length="359" mass="41202">MGQKQSGLGKKLSGIKLPIIWVLRNQRITQNPNPQEPIKFQYKTRKKPINLTCRNDVDKKTVITDERNNMSVKTLGKHNCRLKESKLNNKHVADVKIPNTCRPPARTRSEPSLYPERREKRLYKIKKSKPLNSDLFHFRKEFGYEIEDVDDFLANATIEKPANIPVVLAFQSILYHTRAGGFQAEIQLPLGMVVNAVFKNENWLYVQTPHAVEGYVTYADCLPLGIIPPKDNSSLPLWENVTDIFPKPCGNLTDTELDTYRGRSGSRSVYSACSEKDFDKLYLKATGLYNRNNYQSAVQRHTLLVISSDYNSDNIDTINVRRGDVVSLLRQPVKNWLWVRKKDGNEGFIPETVAEYQFL</sequence>
<dbReference type="Gene3D" id="2.30.30.40">
    <property type="entry name" value="SH3 Domains"/>
    <property type="match status" value="1"/>
</dbReference>
<evidence type="ECO:0000256" key="2">
    <source>
        <dbReference type="PROSITE-ProRule" id="PRU00192"/>
    </source>
</evidence>
<dbReference type="AlphaFoldDB" id="A0A1W4XL86"/>
<proteinExistence type="predicted"/>
<dbReference type="OrthoDB" id="6415921at2759"/>
<dbReference type="GeneID" id="108745219"/>
<dbReference type="InterPro" id="IPR036028">
    <property type="entry name" value="SH3-like_dom_sf"/>
</dbReference>
<protein>
    <submittedName>
        <fullName evidence="5 6">Uncharacterized protein LOC108745219 isoform X1</fullName>
    </submittedName>
</protein>
<dbReference type="InterPro" id="IPR001452">
    <property type="entry name" value="SH3_domain"/>
</dbReference>
<dbReference type="SUPFAM" id="SSF50044">
    <property type="entry name" value="SH3-domain"/>
    <property type="match status" value="1"/>
</dbReference>
<evidence type="ECO:0000256" key="1">
    <source>
        <dbReference type="ARBA" id="ARBA00022443"/>
    </source>
</evidence>
<dbReference type="RefSeq" id="XP_025837318.1">
    <property type="nucleotide sequence ID" value="XM_025981533.1"/>
</dbReference>
<dbReference type="RefSeq" id="XP_018336855.1">
    <property type="nucleotide sequence ID" value="XM_018481353.1"/>
</dbReference>
<accession>A0A1W4XL86</accession>
<evidence type="ECO:0000313" key="4">
    <source>
        <dbReference type="Proteomes" id="UP000192223"/>
    </source>
</evidence>
<dbReference type="RefSeq" id="XP_025837317.1">
    <property type="nucleotide sequence ID" value="XM_025981532.1"/>
</dbReference>
<dbReference type="KEGG" id="apln:108745219"/>
<evidence type="ECO:0000313" key="5">
    <source>
        <dbReference type="RefSeq" id="XP_018336855.1"/>
    </source>
</evidence>
<evidence type="ECO:0000313" key="6">
    <source>
        <dbReference type="RefSeq" id="XP_018336856.1"/>
    </source>
</evidence>
<dbReference type="CDD" id="cd00174">
    <property type="entry name" value="SH3"/>
    <property type="match status" value="1"/>
</dbReference>
<keyword evidence="1 2" id="KW-0728">SH3 domain</keyword>
<feature type="domain" description="SH3" evidence="3">
    <location>
        <begin position="299"/>
        <end position="359"/>
    </location>
</feature>
<dbReference type="PROSITE" id="PS50002">
    <property type="entry name" value="SH3"/>
    <property type="match status" value="1"/>
</dbReference>
<evidence type="ECO:0000259" key="3">
    <source>
        <dbReference type="PROSITE" id="PS50002"/>
    </source>
</evidence>
<evidence type="ECO:0000313" key="8">
    <source>
        <dbReference type="RefSeq" id="XP_025837318.1"/>
    </source>
</evidence>
<organism evidence="4 6">
    <name type="scientific">Agrilus planipennis</name>
    <name type="common">Emerald ash borer</name>
    <name type="synonym">Agrilus marcopoli</name>
    <dbReference type="NCBI Taxonomy" id="224129"/>
    <lineage>
        <taxon>Eukaryota</taxon>
        <taxon>Metazoa</taxon>
        <taxon>Ecdysozoa</taxon>
        <taxon>Arthropoda</taxon>
        <taxon>Hexapoda</taxon>
        <taxon>Insecta</taxon>
        <taxon>Pterygota</taxon>
        <taxon>Neoptera</taxon>
        <taxon>Endopterygota</taxon>
        <taxon>Coleoptera</taxon>
        <taxon>Polyphaga</taxon>
        <taxon>Elateriformia</taxon>
        <taxon>Buprestoidea</taxon>
        <taxon>Buprestidae</taxon>
        <taxon>Agrilinae</taxon>
        <taxon>Agrilus</taxon>
    </lineage>
</organism>
<dbReference type="Proteomes" id="UP000192223">
    <property type="component" value="Unplaced"/>
</dbReference>
<name>A0A1W4XL86_AGRPL</name>
<dbReference type="SMART" id="SM00326">
    <property type="entry name" value="SH3"/>
    <property type="match status" value="1"/>
</dbReference>
<dbReference type="Pfam" id="PF07653">
    <property type="entry name" value="SH3_2"/>
    <property type="match status" value="1"/>
</dbReference>
<evidence type="ECO:0000313" key="7">
    <source>
        <dbReference type="RefSeq" id="XP_025837317.1"/>
    </source>
</evidence>